<feature type="domain" description="C2H2-type" evidence="11">
    <location>
        <begin position="611"/>
        <end position="638"/>
    </location>
</feature>
<evidence type="ECO:0000256" key="9">
    <source>
        <dbReference type="PROSITE-ProRule" id="PRU00042"/>
    </source>
</evidence>
<keyword evidence="8" id="KW-0539">Nucleus</keyword>
<gene>
    <name evidence="12" type="ORF">AZE42_01053</name>
</gene>
<dbReference type="SMART" id="SM00355">
    <property type="entry name" value="ZnF_C2H2"/>
    <property type="match status" value="7"/>
</dbReference>
<evidence type="ECO:0000256" key="1">
    <source>
        <dbReference type="ARBA" id="ARBA00004123"/>
    </source>
</evidence>
<dbReference type="Proteomes" id="UP000183567">
    <property type="component" value="Unassembled WGS sequence"/>
</dbReference>
<evidence type="ECO:0000256" key="4">
    <source>
        <dbReference type="ARBA" id="ARBA00022771"/>
    </source>
</evidence>
<feature type="region of interest" description="Disordered" evidence="10">
    <location>
        <begin position="499"/>
        <end position="536"/>
    </location>
</feature>
<dbReference type="EMBL" id="LVVM01005392">
    <property type="protein sequence ID" value="OJA10700.1"/>
    <property type="molecule type" value="Genomic_DNA"/>
</dbReference>
<keyword evidence="3" id="KW-0677">Repeat</keyword>
<dbReference type="PROSITE" id="PS50157">
    <property type="entry name" value="ZINC_FINGER_C2H2_2"/>
    <property type="match status" value="5"/>
</dbReference>
<dbReference type="OrthoDB" id="3437960at2759"/>
<feature type="compositionally biased region" description="Polar residues" evidence="10">
    <location>
        <begin position="504"/>
        <end position="522"/>
    </location>
</feature>
<keyword evidence="7" id="KW-0804">Transcription</keyword>
<reference evidence="12 13" key="1">
    <citation type="submission" date="2016-03" db="EMBL/GenBank/DDBJ databases">
        <title>Comparative genomics of the ectomycorrhizal sister species Rhizopogon vinicolor and Rhizopogon vesiculosus (Basidiomycota: Boletales) reveals a divergence of the mating type B locus.</title>
        <authorList>
            <person name="Mujic A.B."/>
            <person name="Kuo A."/>
            <person name="Tritt A."/>
            <person name="Lipzen A."/>
            <person name="Chen C."/>
            <person name="Johnson J."/>
            <person name="Sharma A."/>
            <person name="Barry K."/>
            <person name="Grigoriev I.V."/>
            <person name="Spatafora J.W."/>
        </authorList>
    </citation>
    <scope>NUCLEOTIDE SEQUENCE [LARGE SCALE GENOMIC DNA]</scope>
    <source>
        <strain evidence="12 13">AM-OR11-056</strain>
    </source>
</reference>
<evidence type="ECO:0000256" key="5">
    <source>
        <dbReference type="ARBA" id="ARBA00022833"/>
    </source>
</evidence>
<dbReference type="InterPro" id="IPR050329">
    <property type="entry name" value="GLI_C2H2-zinc-finger"/>
</dbReference>
<evidence type="ECO:0000256" key="3">
    <source>
        <dbReference type="ARBA" id="ARBA00022737"/>
    </source>
</evidence>
<dbReference type="FunFam" id="3.30.160.60:FF:000032">
    <property type="entry name" value="Krueppel-like factor 4"/>
    <property type="match status" value="1"/>
</dbReference>
<evidence type="ECO:0000256" key="10">
    <source>
        <dbReference type="SAM" id="MobiDB-lite"/>
    </source>
</evidence>
<keyword evidence="6" id="KW-0805">Transcription regulation</keyword>
<sequence length="731" mass="80882">MDSSSVLSDEDYDVISNGQRSLESSIADLHHIPALTTYELPPSNAAKERFSTVALSPADIQAYVRAVVDASGPGRYPRDNRTVRVYIDGIFDVLNAGHALQLRQAKFSFPSVHLIVGVLSDEQCRAHNTTPHFSHTERCELMRHCRWVDEVLFDAPWTVNDRFIIEKRIDYLALEEGSSVNPEFDKERLKGYDEIKKLELETSVDQCEEAACPILEITSQCTDQCVVVACDDPTHPEPSCHVAGGDTVCDSACLVDEDCADCPGLEELLRCCTDYHSYLSQPKSFDLDIPQSNWNVSSVGDFCGCSESDYREQHVSQFFPEHQAVCSITRPLGYIPPECRASSTSSAFSSPALSQTATQFPPVSLQQHLPQCSTPIFSCEWRNCKAAFPSLAELVGHVNVDHLRFPNLTNESAPQPLCSDVPNQQFDLNALSCHWRDCVMYPCPESIPGSSMTAFPDTVLDVLTTHLMQDHLGVYYPFPQSTTVRTAAPVKTTSACAGKIAPSPLQSSPDTCNESSTSTPSDASPLDNSHSHSPNPSPTYCDAKPCKWIGCTEFFSSPDDLTAHILSAHIGSGKAHYECYWEGCTRHGEQGFASKQKVARHMQSHTGHRPFQCKICGQYFSETATLQQHMRRHTQEKPYVCDVPGCGKAFAITGALTIHKRTHNGFKPFKCKYCEKAFTESSNLSKHLRTHTGARPYPCLEDGCGKSFARPDQLARHASVHRKKSLGRGVE</sequence>
<feature type="domain" description="C2H2-type" evidence="11">
    <location>
        <begin position="639"/>
        <end position="668"/>
    </location>
</feature>
<feature type="domain" description="C2H2-type" evidence="11">
    <location>
        <begin position="669"/>
        <end position="696"/>
    </location>
</feature>
<keyword evidence="4 9" id="KW-0863">Zinc-finger</keyword>
<proteinExistence type="predicted"/>
<dbReference type="NCBIfam" id="TIGR00125">
    <property type="entry name" value="cyt_tran_rel"/>
    <property type="match status" value="1"/>
</dbReference>
<protein>
    <recommendedName>
        <fullName evidence="11">C2H2-type domain-containing protein</fullName>
    </recommendedName>
</protein>
<accession>A0A1J8QG20</accession>
<dbReference type="AlphaFoldDB" id="A0A1J8QG20"/>
<evidence type="ECO:0000259" key="11">
    <source>
        <dbReference type="PROSITE" id="PS50157"/>
    </source>
</evidence>
<evidence type="ECO:0000256" key="2">
    <source>
        <dbReference type="ARBA" id="ARBA00022723"/>
    </source>
</evidence>
<feature type="domain" description="C2H2-type" evidence="11">
    <location>
        <begin position="577"/>
        <end position="610"/>
    </location>
</feature>
<dbReference type="Pfam" id="PF00096">
    <property type="entry name" value="zf-C2H2"/>
    <property type="match status" value="2"/>
</dbReference>
<dbReference type="InterPro" id="IPR004821">
    <property type="entry name" value="Cyt_trans-like"/>
</dbReference>
<dbReference type="Pfam" id="PF21816">
    <property type="entry name" value="Zap1_zf1"/>
    <property type="match status" value="1"/>
</dbReference>
<evidence type="ECO:0000256" key="7">
    <source>
        <dbReference type="ARBA" id="ARBA00023163"/>
    </source>
</evidence>
<dbReference type="SUPFAM" id="SSF57667">
    <property type="entry name" value="beta-beta-alpha zinc fingers"/>
    <property type="match status" value="4"/>
</dbReference>
<dbReference type="PANTHER" id="PTHR19818">
    <property type="entry name" value="ZINC FINGER PROTEIN ZIC AND GLI"/>
    <property type="match status" value="1"/>
</dbReference>
<dbReference type="GO" id="GO:0003824">
    <property type="term" value="F:catalytic activity"/>
    <property type="evidence" value="ECO:0007669"/>
    <property type="project" value="InterPro"/>
</dbReference>
<evidence type="ECO:0000256" key="8">
    <source>
        <dbReference type="ARBA" id="ARBA00023242"/>
    </source>
</evidence>
<dbReference type="GO" id="GO:0005634">
    <property type="term" value="C:nucleus"/>
    <property type="evidence" value="ECO:0007669"/>
    <property type="project" value="UniProtKB-SubCell"/>
</dbReference>
<dbReference type="PROSITE" id="PS00028">
    <property type="entry name" value="ZINC_FINGER_C2H2_1"/>
    <property type="match status" value="6"/>
</dbReference>
<dbReference type="InterPro" id="IPR014729">
    <property type="entry name" value="Rossmann-like_a/b/a_fold"/>
</dbReference>
<dbReference type="GO" id="GO:0000981">
    <property type="term" value="F:DNA-binding transcription factor activity, RNA polymerase II-specific"/>
    <property type="evidence" value="ECO:0007669"/>
    <property type="project" value="UniProtKB-ARBA"/>
</dbReference>
<feature type="domain" description="C2H2-type" evidence="11">
    <location>
        <begin position="697"/>
        <end position="726"/>
    </location>
</feature>
<dbReference type="Pfam" id="PF01467">
    <property type="entry name" value="CTP_transf_like"/>
    <property type="match status" value="1"/>
</dbReference>
<dbReference type="GO" id="GO:0000978">
    <property type="term" value="F:RNA polymerase II cis-regulatory region sequence-specific DNA binding"/>
    <property type="evidence" value="ECO:0007669"/>
    <property type="project" value="TreeGrafter"/>
</dbReference>
<dbReference type="Gene3D" id="3.30.160.60">
    <property type="entry name" value="Classic Zinc Finger"/>
    <property type="match status" value="7"/>
</dbReference>
<dbReference type="FunFam" id="3.30.160.60:FF:000125">
    <property type="entry name" value="Putative zinc finger protein 143"/>
    <property type="match status" value="1"/>
</dbReference>
<dbReference type="SUPFAM" id="SSF52374">
    <property type="entry name" value="Nucleotidylyl transferase"/>
    <property type="match status" value="1"/>
</dbReference>
<dbReference type="Gene3D" id="3.40.50.620">
    <property type="entry name" value="HUPs"/>
    <property type="match status" value="1"/>
</dbReference>
<dbReference type="GO" id="GO:0008270">
    <property type="term" value="F:zinc ion binding"/>
    <property type="evidence" value="ECO:0007669"/>
    <property type="project" value="UniProtKB-KW"/>
</dbReference>
<dbReference type="STRING" id="180088.A0A1J8QG20"/>
<comment type="caution">
    <text evidence="12">The sequence shown here is derived from an EMBL/GenBank/DDBJ whole genome shotgun (WGS) entry which is preliminary data.</text>
</comment>
<dbReference type="InterPro" id="IPR048420">
    <property type="entry name" value="Zap1-like_Znf1"/>
</dbReference>
<keyword evidence="2" id="KW-0479">Metal-binding</keyword>
<dbReference type="InterPro" id="IPR036236">
    <property type="entry name" value="Znf_C2H2_sf"/>
</dbReference>
<dbReference type="InterPro" id="IPR013087">
    <property type="entry name" value="Znf_C2H2_type"/>
</dbReference>
<evidence type="ECO:0000313" key="12">
    <source>
        <dbReference type="EMBL" id="OJA10700.1"/>
    </source>
</evidence>
<name>A0A1J8QG20_9AGAM</name>
<dbReference type="FunFam" id="3.30.160.60:FF:001157">
    <property type="entry name" value="Zinc finger protein 793"/>
    <property type="match status" value="1"/>
</dbReference>
<evidence type="ECO:0000313" key="13">
    <source>
        <dbReference type="Proteomes" id="UP000183567"/>
    </source>
</evidence>
<dbReference type="GO" id="GO:0045944">
    <property type="term" value="P:positive regulation of transcription by RNA polymerase II"/>
    <property type="evidence" value="ECO:0007669"/>
    <property type="project" value="UniProtKB-ARBA"/>
</dbReference>
<keyword evidence="5" id="KW-0862">Zinc</keyword>
<keyword evidence="13" id="KW-1185">Reference proteome</keyword>
<dbReference type="Pfam" id="PF13894">
    <property type="entry name" value="zf-C2H2_4"/>
    <property type="match status" value="1"/>
</dbReference>
<comment type="subcellular location">
    <subcellularLocation>
        <location evidence="1">Nucleus</location>
    </subcellularLocation>
</comment>
<dbReference type="PANTHER" id="PTHR19818:SF139">
    <property type="entry name" value="PAIR-RULE PROTEIN ODD-PAIRED"/>
    <property type="match status" value="1"/>
</dbReference>
<evidence type="ECO:0000256" key="6">
    <source>
        <dbReference type="ARBA" id="ARBA00023015"/>
    </source>
</evidence>
<organism evidence="12 13">
    <name type="scientific">Rhizopogon vesiculosus</name>
    <dbReference type="NCBI Taxonomy" id="180088"/>
    <lineage>
        <taxon>Eukaryota</taxon>
        <taxon>Fungi</taxon>
        <taxon>Dikarya</taxon>
        <taxon>Basidiomycota</taxon>
        <taxon>Agaricomycotina</taxon>
        <taxon>Agaricomycetes</taxon>
        <taxon>Agaricomycetidae</taxon>
        <taxon>Boletales</taxon>
        <taxon>Suillineae</taxon>
        <taxon>Rhizopogonaceae</taxon>
        <taxon>Rhizopogon</taxon>
    </lineage>
</organism>